<dbReference type="OrthoDB" id="6097345at2759"/>
<dbReference type="GO" id="GO:0016020">
    <property type="term" value="C:membrane"/>
    <property type="evidence" value="ECO:0007669"/>
    <property type="project" value="UniProtKB-SubCell"/>
</dbReference>
<evidence type="ECO:0000256" key="4">
    <source>
        <dbReference type="ARBA" id="ARBA00022679"/>
    </source>
</evidence>
<keyword evidence="6" id="KW-1133">Transmembrane helix</keyword>
<dbReference type="Pfam" id="PF01697">
    <property type="entry name" value="Glyco_transf_92"/>
    <property type="match status" value="1"/>
</dbReference>
<accession>A0A2T7PBC6</accession>
<dbReference type="InterPro" id="IPR008166">
    <property type="entry name" value="Glyco_transf_92"/>
</dbReference>
<evidence type="ECO:0000256" key="1">
    <source>
        <dbReference type="ARBA" id="ARBA00004167"/>
    </source>
</evidence>
<dbReference type="PANTHER" id="PTHR21461:SF69">
    <property type="entry name" value="GLYCOSYLTRANSFERASE FAMILY 92 PROTEIN"/>
    <property type="match status" value="1"/>
</dbReference>
<dbReference type="GO" id="GO:0005737">
    <property type="term" value="C:cytoplasm"/>
    <property type="evidence" value="ECO:0007669"/>
    <property type="project" value="TreeGrafter"/>
</dbReference>
<comment type="similarity">
    <text evidence="2 8">Belongs to the glycosyltransferase 92 family.</text>
</comment>
<keyword evidence="4 8" id="KW-0808">Transferase</keyword>
<dbReference type="Proteomes" id="UP000245119">
    <property type="component" value="Linkage Group LG5"/>
</dbReference>
<name>A0A2T7PBC6_POMCA</name>
<reference evidence="9 10" key="1">
    <citation type="submission" date="2018-04" db="EMBL/GenBank/DDBJ databases">
        <title>The genome of golden apple snail Pomacea canaliculata provides insight into stress tolerance and invasive adaptation.</title>
        <authorList>
            <person name="Liu C."/>
            <person name="Liu B."/>
            <person name="Ren Y."/>
            <person name="Zhang Y."/>
            <person name="Wang H."/>
            <person name="Li S."/>
            <person name="Jiang F."/>
            <person name="Yin L."/>
            <person name="Zhang G."/>
            <person name="Qian W."/>
            <person name="Fan W."/>
        </authorList>
    </citation>
    <scope>NUCLEOTIDE SEQUENCE [LARGE SCALE GENOMIC DNA]</scope>
    <source>
        <strain evidence="9">SZHN2017</strain>
        <tissue evidence="9">Muscle</tissue>
    </source>
</reference>
<dbReference type="GO" id="GO:0016757">
    <property type="term" value="F:glycosyltransferase activity"/>
    <property type="evidence" value="ECO:0007669"/>
    <property type="project" value="UniProtKB-UniRule"/>
</dbReference>
<keyword evidence="3 8" id="KW-0328">Glycosyltransferase</keyword>
<dbReference type="PANTHER" id="PTHR21461">
    <property type="entry name" value="GLYCOSYLTRANSFERASE FAMILY 92 PROTEIN"/>
    <property type="match status" value="1"/>
</dbReference>
<evidence type="ECO:0000313" key="9">
    <source>
        <dbReference type="EMBL" id="PVD30711.1"/>
    </source>
</evidence>
<dbReference type="EMBL" id="PZQS01000005">
    <property type="protein sequence ID" value="PVD30711.1"/>
    <property type="molecule type" value="Genomic_DNA"/>
</dbReference>
<comment type="subcellular location">
    <subcellularLocation>
        <location evidence="1">Membrane</location>
        <topology evidence="1">Single-pass membrane protein</topology>
    </subcellularLocation>
</comment>
<proteinExistence type="inferred from homology"/>
<protein>
    <recommendedName>
        <fullName evidence="8">Glycosyltransferase family 92 protein</fullName>
        <ecNumber evidence="8">2.4.1.-</ecNumber>
    </recommendedName>
</protein>
<evidence type="ECO:0000256" key="2">
    <source>
        <dbReference type="ARBA" id="ARBA00007647"/>
    </source>
</evidence>
<evidence type="ECO:0000256" key="7">
    <source>
        <dbReference type="ARBA" id="ARBA00023136"/>
    </source>
</evidence>
<keyword evidence="10" id="KW-1185">Reference proteome</keyword>
<keyword evidence="7" id="KW-0472">Membrane</keyword>
<sequence length="480" mass="55003">MYRYVYYSAAGKASPSAPHLCQEQSASRCETFGASRSSVEEILRWSGTDIPEGHPHWQRVDNASGAFVYSAHFQDQRADAIVKVVGIARHPLPYSRVWCRYFTSGHPVTPLYSVRGRMYHFRSPNKRRYLGAYVDCPVHAARHVVPYAVSVDKDQVVVRNNFLIIHYSDLHNLTASSCHDTDGGALGDRRCLHVRHEAGRGTYDKSDGHVTRWNVTRCTPALHNGFNNHTRLLEMVAVSTSLGVDHFVFYVESIGPDVSKALMALKRLGLAEVLPWNVHMEDEDLFYKGQFPAIQDCLYRHLHTSRYLLFGDVDEVFVPRSHASLLSLLDHYVTQNPACGAFLFLNTFFYLDFRTESPPASDTAAAQYVAHHRVDLLLHTRRQRRIFPPRVRSKPAVRPGRVETGSVHFIQKFRRNYTLCVVNKSDGLLHHYRYHGRFPSTRNTVVDSFLWRHVEKIVQELQRLTLTFNQTIELTESLEV</sequence>
<dbReference type="AlphaFoldDB" id="A0A2T7PBC6"/>
<evidence type="ECO:0000256" key="8">
    <source>
        <dbReference type="RuleBase" id="RU366017"/>
    </source>
</evidence>
<evidence type="ECO:0000256" key="5">
    <source>
        <dbReference type="ARBA" id="ARBA00022692"/>
    </source>
</evidence>
<evidence type="ECO:0000256" key="3">
    <source>
        <dbReference type="ARBA" id="ARBA00022676"/>
    </source>
</evidence>
<keyword evidence="5" id="KW-0812">Transmembrane</keyword>
<comment type="caution">
    <text evidence="9">The sequence shown here is derived from an EMBL/GenBank/DDBJ whole genome shotgun (WGS) entry which is preliminary data.</text>
</comment>
<evidence type="ECO:0000313" key="10">
    <source>
        <dbReference type="Proteomes" id="UP000245119"/>
    </source>
</evidence>
<dbReference type="EC" id="2.4.1.-" evidence="8"/>
<gene>
    <name evidence="9" type="ORF">C0Q70_09986</name>
</gene>
<organism evidence="9 10">
    <name type="scientific">Pomacea canaliculata</name>
    <name type="common">Golden apple snail</name>
    <dbReference type="NCBI Taxonomy" id="400727"/>
    <lineage>
        <taxon>Eukaryota</taxon>
        <taxon>Metazoa</taxon>
        <taxon>Spiralia</taxon>
        <taxon>Lophotrochozoa</taxon>
        <taxon>Mollusca</taxon>
        <taxon>Gastropoda</taxon>
        <taxon>Caenogastropoda</taxon>
        <taxon>Architaenioglossa</taxon>
        <taxon>Ampullarioidea</taxon>
        <taxon>Ampullariidae</taxon>
        <taxon>Pomacea</taxon>
    </lineage>
</organism>
<evidence type="ECO:0000256" key="6">
    <source>
        <dbReference type="ARBA" id="ARBA00022989"/>
    </source>
</evidence>